<feature type="coiled-coil region" evidence="1">
    <location>
        <begin position="197"/>
        <end position="239"/>
    </location>
</feature>
<comment type="caution">
    <text evidence="3">The sequence shown here is derived from an EMBL/GenBank/DDBJ whole genome shotgun (WGS) entry which is preliminary data.</text>
</comment>
<dbReference type="AlphaFoldDB" id="A0A267H5K7"/>
<dbReference type="InterPro" id="IPR011990">
    <property type="entry name" value="TPR-like_helical_dom_sf"/>
</dbReference>
<dbReference type="STRING" id="282301.A0A267H5K7"/>
<organism evidence="3 4">
    <name type="scientific">Macrostomum lignano</name>
    <dbReference type="NCBI Taxonomy" id="282301"/>
    <lineage>
        <taxon>Eukaryota</taxon>
        <taxon>Metazoa</taxon>
        <taxon>Spiralia</taxon>
        <taxon>Lophotrochozoa</taxon>
        <taxon>Platyhelminthes</taxon>
        <taxon>Rhabditophora</taxon>
        <taxon>Macrostomorpha</taxon>
        <taxon>Macrostomida</taxon>
        <taxon>Macrostomidae</taxon>
        <taxon>Macrostomum</taxon>
    </lineage>
</organism>
<evidence type="ECO:0000313" key="4">
    <source>
        <dbReference type="Proteomes" id="UP000215902"/>
    </source>
</evidence>
<proteinExistence type="predicted"/>
<evidence type="ECO:0000256" key="1">
    <source>
        <dbReference type="SAM" id="Coils"/>
    </source>
</evidence>
<accession>A0A267H5K7</accession>
<feature type="coiled-coil region" evidence="1">
    <location>
        <begin position="376"/>
        <end position="418"/>
    </location>
</feature>
<sequence>MKLLWVLIAVAAVAAPIAFTDAKALPAQELDVSDWREKAIEMLERAIARLEDAIAKLPEDSRLRAYLNKALEYLRRKLTDLQDAAFNFGESDRVDFLERILERLEQALERLPEGPLRDRLQQNIDRIRDLLNSLRPEEDAIVVTDRVRELLNRIRRLINKYKEEGNEALLRFLNSDMLERLVSRLPEPIQSEVRERIDRLKERLESSSLSVSDWREKAIEMLERAIARLEDAIAKLPEESRLRAYLNKALEYLRRKLTDLQDAAFNFGESDRVDFLEGILERLEQALERLPEGPLRDRLQQNIDRIRDLLNSLRPEEDAIVVTDRVRELLDRIRRLINKYKEEGNEALLRFLNSDMLERLVSRLPEPIQSEVRERIDRLKERLESSSLSVSDWREKAIEMLERAIARLEDAIAKLPEDSRLRAYLNKALEYLRRKLTDLQDAAFNFGESDRVDFLERILERLEQALERLPEGPLRDRLQQNIDRIRDLLNN</sequence>
<dbReference type="SUPFAM" id="SSF48371">
    <property type="entry name" value="ARM repeat"/>
    <property type="match status" value="1"/>
</dbReference>
<dbReference type="EMBL" id="NIVC01000024">
    <property type="protein sequence ID" value="PAA93578.1"/>
    <property type="molecule type" value="Genomic_DNA"/>
</dbReference>
<gene>
    <name evidence="3" type="ORF">BOX15_Mlig002501g1</name>
</gene>
<feature type="chain" id="PRO_5012808783" evidence="2">
    <location>
        <begin position="23"/>
        <end position="491"/>
    </location>
</feature>
<protein>
    <submittedName>
        <fullName evidence="3">Uncharacterized protein</fullName>
    </submittedName>
</protein>
<reference evidence="3 4" key="1">
    <citation type="submission" date="2017-06" db="EMBL/GenBank/DDBJ databases">
        <title>A platform for efficient transgenesis in Macrostomum lignano, a flatworm model organism for stem cell research.</title>
        <authorList>
            <person name="Berezikov E."/>
        </authorList>
    </citation>
    <scope>NUCLEOTIDE SEQUENCE [LARGE SCALE GENOMIC DNA]</scope>
    <source>
        <strain evidence="3">DV1</strain>
        <tissue evidence="3">Whole organism</tissue>
    </source>
</reference>
<dbReference type="InterPro" id="IPR016024">
    <property type="entry name" value="ARM-type_fold"/>
</dbReference>
<keyword evidence="4" id="KW-1185">Reference proteome</keyword>
<dbReference type="Gene3D" id="1.25.40.10">
    <property type="entry name" value="Tetratricopeptide repeat domain"/>
    <property type="match status" value="1"/>
</dbReference>
<feature type="signal peptide" evidence="2">
    <location>
        <begin position="1"/>
        <end position="22"/>
    </location>
</feature>
<dbReference type="Proteomes" id="UP000215902">
    <property type="component" value="Unassembled WGS sequence"/>
</dbReference>
<keyword evidence="1" id="KW-0175">Coiled coil</keyword>
<name>A0A267H5K7_9PLAT</name>
<evidence type="ECO:0000256" key="2">
    <source>
        <dbReference type="SAM" id="SignalP"/>
    </source>
</evidence>
<keyword evidence="2" id="KW-0732">Signal</keyword>
<evidence type="ECO:0000313" key="3">
    <source>
        <dbReference type="EMBL" id="PAA93578.1"/>
    </source>
</evidence>